<keyword evidence="2" id="KW-1185">Reference proteome</keyword>
<sequence>MFENSSQELAYHKLLILYILDKIKMDLTNSQITQVILETEMMNYFSLQQLLSQLMESKFLTIYKDSNREYYSLTQKGLETLEYFLSRLPENITKRIDEYITSNKENLLADTQVKSSFVKQSNNEFIVNLRVIENQANLIDLNLNVSSEKQAKLICNNWKNNASYMYAEVIDLLIRDID</sequence>
<dbReference type="Proteomes" id="UP000215694">
    <property type="component" value="Unassembled WGS sequence"/>
</dbReference>
<dbReference type="Gene3D" id="1.10.10.10">
    <property type="entry name" value="Winged helix-like DNA-binding domain superfamily/Winged helix DNA-binding domain"/>
    <property type="match status" value="1"/>
</dbReference>
<comment type="caution">
    <text evidence="1">The sequence shown here is derived from an EMBL/GenBank/DDBJ whole genome shotgun (WGS) entry which is preliminary data.</text>
</comment>
<dbReference type="AlphaFoldDB" id="A0A371IXS9"/>
<dbReference type="InterPro" id="IPR025374">
    <property type="entry name" value="DUF4364"/>
</dbReference>
<name>A0A371IXS9_9FIRM</name>
<evidence type="ECO:0000313" key="1">
    <source>
        <dbReference type="EMBL" id="RDY25271.1"/>
    </source>
</evidence>
<dbReference type="InterPro" id="IPR036388">
    <property type="entry name" value="WH-like_DNA-bd_sf"/>
</dbReference>
<gene>
    <name evidence="1" type="ORF">CHL78_019025</name>
</gene>
<dbReference type="InterPro" id="IPR036390">
    <property type="entry name" value="WH_DNA-bd_sf"/>
</dbReference>
<accession>A0A371IXS9</accession>
<dbReference type="SUPFAM" id="SSF46785">
    <property type="entry name" value="Winged helix' DNA-binding domain"/>
    <property type="match status" value="1"/>
</dbReference>
<dbReference type="Pfam" id="PF14277">
    <property type="entry name" value="DUF4364"/>
    <property type="match status" value="1"/>
</dbReference>
<proteinExistence type="predicted"/>
<reference evidence="1 2" key="1">
    <citation type="journal article" date="2017" name="Genome Announc.">
        <title>Draft Genome Sequence of Romboutsia weinsteinii sp. nov. Strain CCRI-19649(T) Isolated from Surface Water.</title>
        <authorList>
            <person name="Maheux A.F."/>
            <person name="Boudreau D.K."/>
            <person name="Berube E."/>
            <person name="Boissinot M."/>
            <person name="Cantin P."/>
            <person name="Raymond F."/>
            <person name="Corbeil J."/>
            <person name="Omar R.F."/>
            <person name="Bergeron M.G."/>
        </authorList>
    </citation>
    <scope>NUCLEOTIDE SEQUENCE [LARGE SCALE GENOMIC DNA]</scope>
    <source>
        <strain evidence="1 2">CCRI-19649</strain>
    </source>
</reference>
<dbReference type="EMBL" id="NOJY02000090">
    <property type="protein sequence ID" value="RDY25271.1"/>
    <property type="molecule type" value="Genomic_DNA"/>
</dbReference>
<evidence type="ECO:0000313" key="2">
    <source>
        <dbReference type="Proteomes" id="UP000215694"/>
    </source>
</evidence>
<protein>
    <submittedName>
        <fullName evidence="1">DUF4364 family protein</fullName>
    </submittedName>
</protein>
<dbReference type="RefSeq" id="WP_094369681.1">
    <property type="nucleotide sequence ID" value="NZ_NOJY02000090.1"/>
</dbReference>
<dbReference type="OrthoDB" id="9783597at2"/>
<organism evidence="1 2">
    <name type="scientific">Romboutsia weinsteinii</name>
    <dbReference type="NCBI Taxonomy" id="2020949"/>
    <lineage>
        <taxon>Bacteria</taxon>
        <taxon>Bacillati</taxon>
        <taxon>Bacillota</taxon>
        <taxon>Clostridia</taxon>
        <taxon>Peptostreptococcales</taxon>
        <taxon>Peptostreptococcaceae</taxon>
        <taxon>Romboutsia</taxon>
    </lineage>
</organism>